<dbReference type="GO" id="GO:0004177">
    <property type="term" value="F:aminopeptidase activity"/>
    <property type="evidence" value="ECO:0007669"/>
    <property type="project" value="UniProtKB-KW"/>
</dbReference>
<evidence type="ECO:0000313" key="12">
    <source>
        <dbReference type="Proteomes" id="UP001222325"/>
    </source>
</evidence>
<feature type="chain" id="PRO_5041770834" description="Peptide hydrolase" evidence="9">
    <location>
        <begin position="20"/>
        <end position="416"/>
    </location>
</feature>
<feature type="domain" description="Peptidase M28" evidence="10">
    <location>
        <begin position="178"/>
        <end position="383"/>
    </location>
</feature>
<dbReference type="PANTHER" id="PTHR12147:SF56">
    <property type="entry name" value="AMINOPEPTIDASE YDR415C-RELATED"/>
    <property type="match status" value="1"/>
</dbReference>
<evidence type="ECO:0000256" key="6">
    <source>
        <dbReference type="ARBA" id="ARBA00022801"/>
    </source>
</evidence>
<dbReference type="GO" id="GO:0008235">
    <property type="term" value="F:metalloexopeptidase activity"/>
    <property type="evidence" value="ECO:0007669"/>
    <property type="project" value="InterPro"/>
</dbReference>
<keyword evidence="6 9" id="KW-0378">Hydrolase</keyword>
<dbReference type="InterPro" id="IPR007484">
    <property type="entry name" value="Peptidase_M28"/>
</dbReference>
<keyword evidence="12" id="KW-1185">Reference proteome</keyword>
<dbReference type="GO" id="GO:0006508">
    <property type="term" value="P:proteolysis"/>
    <property type="evidence" value="ECO:0007669"/>
    <property type="project" value="UniProtKB-KW"/>
</dbReference>
<evidence type="ECO:0000256" key="7">
    <source>
        <dbReference type="ARBA" id="ARBA00022833"/>
    </source>
</evidence>
<evidence type="ECO:0000259" key="10">
    <source>
        <dbReference type="Pfam" id="PF04389"/>
    </source>
</evidence>
<dbReference type="PANTHER" id="PTHR12147">
    <property type="entry name" value="METALLOPEPTIDASE M28 FAMILY MEMBER"/>
    <property type="match status" value="1"/>
</dbReference>
<comment type="cofactor">
    <cofactor evidence="1">
        <name>Zn(2+)</name>
        <dbReference type="ChEBI" id="CHEBI:29105"/>
    </cofactor>
</comment>
<dbReference type="EMBL" id="JARJCN010000010">
    <property type="protein sequence ID" value="KAJ7097230.1"/>
    <property type="molecule type" value="Genomic_DNA"/>
</dbReference>
<gene>
    <name evidence="11" type="ORF">B0H15DRAFT_945884</name>
</gene>
<comment type="caution">
    <text evidence="11">The sequence shown here is derived from an EMBL/GenBank/DDBJ whole genome shotgun (WGS) entry which is preliminary data.</text>
</comment>
<keyword evidence="3 9" id="KW-0645">Protease</keyword>
<evidence type="ECO:0000256" key="1">
    <source>
        <dbReference type="ARBA" id="ARBA00001947"/>
    </source>
</evidence>
<accession>A0AAD6XW73</accession>
<dbReference type="Proteomes" id="UP001222325">
    <property type="component" value="Unassembled WGS sequence"/>
</dbReference>
<comment type="similarity">
    <text evidence="8">Belongs to the peptidase M28 family. M28E subfamily.</text>
</comment>
<dbReference type="InterPro" id="IPR018247">
    <property type="entry name" value="EF_Hand_1_Ca_BS"/>
</dbReference>
<evidence type="ECO:0000256" key="3">
    <source>
        <dbReference type="ARBA" id="ARBA00022670"/>
    </source>
</evidence>
<keyword evidence="7 9" id="KW-0862">Zinc</keyword>
<evidence type="ECO:0000256" key="2">
    <source>
        <dbReference type="ARBA" id="ARBA00022438"/>
    </source>
</evidence>
<dbReference type="Gene3D" id="3.40.630.10">
    <property type="entry name" value="Zn peptidases"/>
    <property type="match status" value="1"/>
</dbReference>
<dbReference type="Pfam" id="PF04389">
    <property type="entry name" value="Peptidase_M28"/>
    <property type="match status" value="1"/>
</dbReference>
<dbReference type="InterPro" id="IPR045175">
    <property type="entry name" value="M28_fam"/>
</dbReference>
<dbReference type="CDD" id="cd03879">
    <property type="entry name" value="M28_AAP"/>
    <property type="match status" value="1"/>
</dbReference>
<evidence type="ECO:0000313" key="11">
    <source>
        <dbReference type="EMBL" id="KAJ7097230.1"/>
    </source>
</evidence>
<dbReference type="PROSITE" id="PS00018">
    <property type="entry name" value="EF_HAND_1"/>
    <property type="match status" value="1"/>
</dbReference>
<evidence type="ECO:0000256" key="4">
    <source>
        <dbReference type="ARBA" id="ARBA00022723"/>
    </source>
</evidence>
<keyword evidence="4 9" id="KW-0479">Metal-binding</keyword>
<reference evidence="11" key="1">
    <citation type="submission" date="2023-03" db="EMBL/GenBank/DDBJ databases">
        <title>Massive genome expansion in bonnet fungi (Mycena s.s.) driven by repeated elements and novel gene families across ecological guilds.</title>
        <authorList>
            <consortium name="Lawrence Berkeley National Laboratory"/>
            <person name="Harder C.B."/>
            <person name="Miyauchi S."/>
            <person name="Viragh M."/>
            <person name="Kuo A."/>
            <person name="Thoen E."/>
            <person name="Andreopoulos B."/>
            <person name="Lu D."/>
            <person name="Skrede I."/>
            <person name="Drula E."/>
            <person name="Henrissat B."/>
            <person name="Morin E."/>
            <person name="Kohler A."/>
            <person name="Barry K."/>
            <person name="LaButti K."/>
            <person name="Morin E."/>
            <person name="Salamov A."/>
            <person name="Lipzen A."/>
            <person name="Mereny Z."/>
            <person name="Hegedus B."/>
            <person name="Baldrian P."/>
            <person name="Stursova M."/>
            <person name="Weitz H."/>
            <person name="Taylor A."/>
            <person name="Grigoriev I.V."/>
            <person name="Nagy L.G."/>
            <person name="Martin F."/>
            <person name="Kauserud H."/>
        </authorList>
    </citation>
    <scope>NUCLEOTIDE SEQUENCE</scope>
    <source>
        <strain evidence="11">CBHHK173m</strain>
    </source>
</reference>
<protein>
    <recommendedName>
        <fullName evidence="9">Peptide hydrolase</fullName>
        <ecNumber evidence="9">3.4.-.-</ecNumber>
    </recommendedName>
</protein>
<evidence type="ECO:0000256" key="8">
    <source>
        <dbReference type="ARBA" id="ARBA00043962"/>
    </source>
</evidence>
<proteinExistence type="inferred from homology"/>
<dbReference type="AlphaFoldDB" id="A0AAD6XW73"/>
<keyword evidence="2" id="KW-0031">Aminopeptidase</keyword>
<sequence length="416" mass="44486">MKFASAFGVACAAFVAVSAVPITHEEIVANAANGLRLLSLEEGADPVWKNEDEKLDLLRADISFVRLVHILERLLSSLQFDVTGTWEYKQSRVGAKKLQALATFPAPSKTSLIKPLTAQLSTTRMNTYLANLTAFNNRYYTSATGESASNYILSLVSGFATGGAKVALFDHSWRQSSIIAKIPGTVAQSPVTIIGSHMDSINLRSPSTGRAPGADDDGSGTVNLIEVFRVLMASGFAPATPVEFHWYSGEEAGLLGSQDIAASYNAAGVKVKAFMELDMTAYFKPGSTEVIALEADYIDAGLNTWLKALVPLHSRLAVVLDAKCGYACSDHASWFEYGYPTAMPFEAVTGNDNAAIHGTGDVVTQSGFSWAHSLEFAKVALAYVGVGRASVAKADSVAPSTQLYPFFLRARTSKNK</sequence>
<keyword evidence="5 9" id="KW-0732">Signal</keyword>
<name>A0AAD6XW73_9AGAR</name>
<evidence type="ECO:0000256" key="9">
    <source>
        <dbReference type="RuleBase" id="RU361240"/>
    </source>
</evidence>
<feature type="signal peptide" evidence="9">
    <location>
        <begin position="1"/>
        <end position="19"/>
    </location>
</feature>
<organism evidence="11 12">
    <name type="scientific">Mycena belliarum</name>
    <dbReference type="NCBI Taxonomy" id="1033014"/>
    <lineage>
        <taxon>Eukaryota</taxon>
        <taxon>Fungi</taxon>
        <taxon>Dikarya</taxon>
        <taxon>Basidiomycota</taxon>
        <taxon>Agaricomycotina</taxon>
        <taxon>Agaricomycetes</taxon>
        <taxon>Agaricomycetidae</taxon>
        <taxon>Agaricales</taxon>
        <taxon>Marasmiineae</taxon>
        <taxon>Mycenaceae</taxon>
        <taxon>Mycena</taxon>
    </lineage>
</organism>
<evidence type="ECO:0000256" key="5">
    <source>
        <dbReference type="ARBA" id="ARBA00022729"/>
    </source>
</evidence>
<dbReference type="SUPFAM" id="SSF53187">
    <property type="entry name" value="Zn-dependent exopeptidases"/>
    <property type="match status" value="1"/>
</dbReference>
<dbReference type="GO" id="GO:0046872">
    <property type="term" value="F:metal ion binding"/>
    <property type="evidence" value="ECO:0007669"/>
    <property type="project" value="UniProtKB-KW"/>
</dbReference>
<dbReference type="EC" id="3.4.-.-" evidence="9"/>